<dbReference type="GO" id="GO:0005524">
    <property type="term" value="F:ATP binding"/>
    <property type="evidence" value="ECO:0007669"/>
    <property type="project" value="UniProtKB-UniRule"/>
</dbReference>
<sequence length="513" mass="54714">MLLAVLAQVSADIAATSARTRKVALLAGLFRAAEPQDVPVVIPYLAGRLPQGRIGVGWSVLREPVPAAERATLTVREVDAALTGLARVAGAGAQRERRRLVRELLAAATGQEQRFLYGLLTGEVRQGALDALAVEGLAAATEVPAGDVRRAVMLAGSLPDVARALLAEGPAALAEFRLTVGRPVGPMLAQSAASVAEALDRLGPCAVEQKLDGIRVQVHRDGDDVRIYTRTLDEVTDRLPEVGAVARSLSAARFILDGEVIALDDVGRPMSFQRIAGRFGSRVDVGAARAALPLSPVFFDVLALDDRDLLELPAADRAAELAGLVPEEARVRRRVVSDPADAAARAAAEDFWARTLRDGHEGVVVKALDAPYSAGRRGAAWLKVKPVHTLDLVVLAAEWGHGRRTGKLSNLHLGARGPEGGFVMLGKTFKGLTDATLTWQTERLQELAVAEQGYVVTVRPELVVEVAYDGLQTSTRYPAGVTLRFARVVRYRDDKTAAEADTVETVLAQGRRP</sequence>
<evidence type="ECO:0000256" key="14">
    <source>
        <dbReference type="HAMAP-Rule" id="MF_00407"/>
    </source>
</evidence>
<feature type="binding site" evidence="14">
    <location>
        <position position="299"/>
    </location>
    <ligand>
        <name>ATP</name>
        <dbReference type="ChEBI" id="CHEBI:30616"/>
    </ligand>
</feature>
<keyword evidence="6 14" id="KW-0227">DNA damage</keyword>
<evidence type="ECO:0000256" key="13">
    <source>
        <dbReference type="ARBA" id="ARBA00054532"/>
    </source>
</evidence>
<keyword evidence="8 14" id="KW-0460">Magnesium</keyword>
<evidence type="ECO:0000256" key="8">
    <source>
        <dbReference type="ARBA" id="ARBA00022842"/>
    </source>
</evidence>
<organism evidence="18 19">
    <name type="scientific">Streptomyces chattanoogensis</name>
    <dbReference type="NCBI Taxonomy" id="66876"/>
    <lineage>
        <taxon>Bacteria</taxon>
        <taxon>Bacillati</taxon>
        <taxon>Actinomycetota</taxon>
        <taxon>Actinomycetes</taxon>
        <taxon>Kitasatosporales</taxon>
        <taxon>Streptomycetaceae</taxon>
        <taxon>Streptomyces</taxon>
    </lineage>
</organism>
<dbReference type="Gene3D" id="3.30.470.30">
    <property type="entry name" value="DNA ligase/mRNA capping enzyme"/>
    <property type="match status" value="1"/>
</dbReference>
<feature type="binding site" evidence="14">
    <location>
        <position position="377"/>
    </location>
    <ligand>
        <name>ATP</name>
        <dbReference type="ChEBI" id="CHEBI:30616"/>
    </ligand>
</feature>
<comment type="function">
    <text evidence="13 14">DNA ligase that seals nicks in double-stranded DNA during DNA replication, DNA recombination and DNA repair.</text>
</comment>
<evidence type="ECO:0000256" key="9">
    <source>
        <dbReference type="ARBA" id="ARBA00023172"/>
    </source>
</evidence>
<keyword evidence="19" id="KW-1185">Reference proteome</keyword>
<dbReference type="InterPro" id="IPR012308">
    <property type="entry name" value="DNA_ligase_ATP-dep_N"/>
</dbReference>
<dbReference type="Gene3D" id="2.40.50.140">
    <property type="entry name" value="Nucleic acid-binding proteins"/>
    <property type="match status" value="1"/>
</dbReference>
<keyword evidence="11 14" id="KW-0131">Cell cycle</keyword>
<evidence type="ECO:0000259" key="17">
    <source>
        <dbReference type="PROSITE" id="PS50160"/>
    </source>
</evidence>
<feature type="binding site" evidence="14">
    <location>
        <position position="215"/>
    </location>
    <ligand>
        <name>ATP</name>
        <dbReference type="ChEBI" id="CHEBI:30616"/>
    </ligand>
</feature>
<dbReference type="PANTHER" id="PTHR45674:SF13">
    <property type="entry name" value="DNA LIGASE-RELATED"/>
    <property type="match status" value="1"/>
</dbReference>
<feature type="binding site" evidence="14">
    <location>
        <position position="230"/>
    </location>
    <ligand>
        <name>ATP</name>
        <dbReference type="ChEBI" id="CHEBI:30616"/>
    </ligand>
</feature>
<dbReference type="NCBIfam" id="TIGR00574">
    <property type="entry name" value="dnl1"/>
    <property type="match status" value="1"/>
</dbReference>
<reference evidence="19" key="1">
    <citation type="submission" date="2015-07" db="EMBL/GenBank/DDBJ databases">
        <authorList>
            <person name="Ju K.-S."/>
            <person name="Doroghazi J.R."/>
            <person name="Metcalf W.W."/>
        </authorList>
    </citation>
    <scope>NUCLEOTIDE SEQUENCE [LARGE SCALE GENOMIC DNA]</scope>
    <source>
        <strain evidence="19">NRRL ISP-5002</strain>
    </source>
</reference>
<feature type="binding site" evidence="14">
    <location>
        <position position="208"/>
    </location>
    <ligand>
        <name>ATP</name>
        <dbReference type="ChEBI" id="CHEBI:30616"/>
    </ligand>
</feature>
<evidence type="ECO:0000256" key="12">
    <source>
        <dbReference type="ARBA" id="ARBA00034003"/>
    </source>
</evidence>
<dbReference type="InterPro" id="IPR016059">
    <property type="entry name" value="DNA_ligase_ATP-dep_CS"/>
</dbReference>
<evidence type="ECO:0000256" key="15">
    <source>
        <dbReference type="RuleBase" id="RU000617"/>
    </source>
</evidence>
<dbReference type="GO" id="GO:0051301">
    <property type="term" value="P:cell division"/>
    <property type="evidence" value="ECO:0007669"/>
    <property type="project" value="UniProtKB-KW"/>
</dbReference>
<protein>
    <recommendedName>
        <fullName evidence="14">Probable DNA ligase</fullName>
        <ecNumber evidence="14">6.5.1.1</ecNumber>
    </recommendedName>
    <alternativeName>
        <fullName evidence="14">Polydeoxyribonucleotide synthase [ATP]</fullName>
    </alternativeName>
</protein>
<keyword evidence="10 14" id="KW-0234">DNA repair</keyword>
<dbReference type="InterPro" id="IPR012310">
    <property type="entry name" value="DNA_ligase_ATP-dep_cent"/>
</dbReference>
<evidence type="ECO:0000256" key="3">
    <source>
        <dbReference type="ARBA" id="ARBA00022705"/>
    </source>
</evidence>
<evidence type="ECO:0000256" key="7">
    <source>
        <dbReference type="ARBA" id="ARBA00022840"/>
    </source>
</evidence>
<feature type="binding site" evidence="14">
    <location>
        <position position="259"/>
    </location>
    <ligand>
        <name>ATP</name>
        <dbReference type="ChEBI" id="CHEBI:30616"/>
    </ligand>
</feature>
<dbReference type="FunFam" id="2.40.50.140:FF:000163">
    <property type="entry name" value="Probable DNA ligase"/>
    <property type="match status" value="1"/>
</dbReference>
<dbReference type="NCBIfam" id="NF002868">
    <property type="entry name" value="PRK03180.1"/>
    <property type="match status" value="1"/>
</dbReference>
<dbReference type="HAMAP" id="MF_00407">
    <property type="entry name" value="DNA_ligase"/>
    <property type="match status" value="1"/>
</dbReference>
<evidence type="ECO:0000256" key="6">
    <source>
        <dbReference type="ARBA" id="ARBA00022763"/>
    </source>
</evidence>
<dbReference type="InterPro" id="IPR036599">
    <property type="entry name" value="DNA_ligase_N_sf"/>
</dbReference>
<keyword evidence="1 14" id="KW-0436">Ligase</keyword>
<feature type="active site" description="N6-AMP-lysine intermediate" evidence="14">
    <location>
        <position position="210"/>
    </location>
</feature>
<keyword evidence="5 14" id="KW-0547">Nucleotide-binding</keyword>
<dbReference type="GO" id="GO:0003677">
    <property type="term" value="F:DNA binding"/>
    <property type="evidence" value="ECO:0007669"/>
    <property type="project" value="InterPro"/>
</dbReference>
<dbReference type="RefSeq" id="WP_053926189.1">
    <property type="nucleotide sequence ID" value="NZ_LGKG01000153.1"/>
</dbReference>
<dbReference type="GO" id="GO:0006310">
    <property type="term" value="P:DNA recombination"/>
    <property type="evidence" value="ECO:0007669"/>
    <property type="project" value="UniProtKB-UniRule"/>
</dbReference>
<feature type="binding site" evidence="14">
    <location>
        <position position="383"/>
    </location>
    <ligand>
        <name>ATP</name>
        <dbReference type="ChEBI" id="CHEBI:30616"/>
    </ligand>
</feature>
<dbReference type="GO" id="GO:0071897">
    <property type="term" value="P:DNA biosynthetic process"/>
    <property type="evidence" value="ECO:0007669"/>
    <property type="project" value="InterPro"/>
</dbReference>
<dbReference type="SUPFAM" id="SSF56091">
    <property type="entry name" value="DNA ligase/mRNA capping enzyme, catalytic domain"/>
    <property type="match status" value="1"/>
</dbReference>
<evidence type="ECO:0000256" key="5">
    <source>
        <dbReference type="ARBA" id="ARBA00022741"/>
    </source>
</evidence>
<evidence type="ECO:0000256" key="1">
    <source>
        <dbReference type="ARBA" id="ARBA00022598"/>
    </source>
</evidence>
<dbReference type="EC" id="6.5.1.1" evidence="14"/>
<comment type="cofactor">
    <cofactor evidence="14">
        <name>Mg(2+)</name>
        <dbReference type="ChEBI" id="CHEBI:18420"/>
    </cofactor>
</comment>
<evidence type="ECO:0000313" key="19">
    <source>
        <dbReference type="Proteomes" id="UP000037982"/>
    </source>
</evidence>
<keyword evidence="4 14" id="KW-0479">Metal-binding</keyword>
<dbReference type="CDD" id="cd07901">
    <property type="entry name" value="Adenylation_DNA_ligase_Arch_LigB"/>
    <property type="match status" value="1"/>
</dbReference>
<dbReference type="GO" id="GO:0046872">
    <property type="term" value="F:metal ion binding"/>
    <property type="evidence" value="ECO:0007669"/>
    <property type="project" value="UniProtKB-KW"/>
</dbReference>
<dbReference type="PANTHER" id="PTHR45674">
    <property type="entry name" value="DNA LIGASE 1/3 FAMILY MEMBER"/>
    <property type="match status" value="1"/>
</dbReference>
<feature type="domain" description="ATP-dependent DNA ligase family profile" evidence="17">
    <location>
        <begin position="287"/>
        <end position="417"/>
    </location>
</feature>
<keyword evidence="9 14" id="KW-0233">DNA recombination</keyword>
<dbReference type="InterPro" id="IPR050191">
    <property type="entry name" value="ATP-dep_DNA_ligase"/>
</dbReference>
<comment type="catalytic activity">
    <reaction evidence="12 14 15">
        <text>ATP + (deoxyribonucleotide)n-3'-hydroxyl + 5'-phospho-(deoxyribonucleotide)m = (deoxyribonucleotide)n+m + AMP + diphosphate.</text>
        <dbReference type="EC" id="6.5.1.1"/>
    </reaction>
</comment>
<dbReference type="InterPro" id="IPR022865">
    <property type="entry name" value="DNA_ligae_ATP-dep_bac/arc"/>
</dbReference>
<evidence type="ECO:0000313" key="18">
    <source>
        <dbReference type="EMBL" id="KPC60952.1"/>
    </source>
</evidence>
<dbReference type="InterPro" id="IPR012309">
    <property type="entry name" value="DNA_ligase_ATP-dep_C"/>
</dbReference>
<evidence type="ECO:0000256" key="10">
    <source>
        <dbReference type="ARBA" id="ARBA00023204"/>
    </source>
</evidence>
<dbReference type="Gene3D" id="1.10.3260.10">
    <property type="entry name" value="DNA ligase, ATP-dependent, N-terminal domain"/>
    <property type="match status" value="1"/>
</dbReference>
<name>A0A0N0GXH2_9ACTN</name>
<dbReference type="PROSITE" id="PS50160">
    <property type="entry name" value="DNA_LIGASE_A3"/>
    <property type="match status" value="1"/>
</dbReference>
<dbReference type="Pfam" id="PF04675">
    <property type="entry name" value="DNA_ligase_A_N"/>
    <property type="match status" value="1"/>
</dbReference>
<dbReference type="PATRIC" id="fig|66876.3.peg.5928"/>
<dbReference type="Pfam" id="PF04679">
    <property type="entry name" value="DNA_ligase_A_C"/>
    <property type="match status" value="1"/>
</dbReference>
<accession>A0A0N0GXH2</accession>
<evidence type="ECO:0000256" key="4">
    <source>
        <dbReference type="ARBA" id="ARBA00022723"/>
    </source>
</evidence>
<dbReference type="CDD" id="cd07972">
    <property type="entry name" value="OBF_DNA_ligase_Arch_LigB"/>
    <property type="match status" value="1"/>
</dbReference>
<dbReference type="InterPro" id="IPR000977">
    <property type="entry name" value="DNA_ligase_ATP-dep"/>
</dbReference>
<keyword evidence="2 14" id="KW-0132">Cell division</keyword>
<dbReference type="SUPFAM" id="SSF50249">
    <property type="entry name" value="Nucleic acid-binding proteins"/>
    <property type="match status" value="1"/>
</dbReference>
<comment type="caution">
    <text evidence="18">The sequence shown here is derived from an EMBL/GenBank/DDBJ whole genome shotgun (WGS) entry which is preliminary data.</text>
</comment>
<comment type="similarity">
    <text evidence="14 16">Belongs to the ATP-dependent DNA ligase family.</text>
</comment>
<evidence type="ECO:0000256" key="16">
    <source>
        <dbReference type="RuleBase" id="RU004196"/>
    </source>
</evidence>
<dbReference type="AlphaFoldDB" id="A0A0N0GXH2"/>
<dbReference type="GO" id="GO:0006260">
    <property type="term" value="P:DNA replication"/>
    <property type="evidence" value="ECO:0007669"/>
    <property type="project" value="UniProtKB-UniRule"/>
</dbReference>
<evidence type="ECO:0000256" key="11">
    <source>
        <dbReference type="ARBA" id="ARBA00023306"/>
    </source>
</evidence>
<proteinExistence type="inferred from homology"/>
<dbReference type="InterPro" id="IPR012340">
    <property type="entry name" value="NA-bd_OB-fold"/>
</dbReference>
<dbReference type="EMBL" id="LGKG01000153">
    <property type="protein sequence ID" value="KPC60952.1"/>
    <property type="molecule type" value="Genomic_DNA"/>
</dbReference>
<dbReference type="Pfam" id="PF01068">
    <property type="entry name" value="DNA_ligase_A_M"/>
    <property type="match status" value="1"/>
</dbReference>
<evidence type="ECO:0000256" key="2">
    <source>
        <dbReference type="ARBA" id="ARBA00022618"/>
    </source>
</evidence>
<keyword evidence="7 14" id="KW-0067">ATP-binding</keyword>
<keyword evidence="3 14" id="KW-0235">DNA replication</keyword>
<dbReference type="PROSITE" id="PS00697">
    <property type="entry name" value="DNA_LIGASE_A1"/>
    <property type="match status" value="1"/>
</dbReference>
<dbReference type="Proteomes" id="UP000037982">
    <property type="component" value="Unassembled WGS sequence"/>
</dbReference>
<gene>
    <name evidence="18" type="primary">ligB</name>
    <name evidence="14" type="synonym">lig</name>
    <name evidence="18" type="ORF">ADL29_27095</name>
</gene>
<dbReference type="SUPFAM" id="SSF117018">
    <property type="entry name" value="ATP-dependent DNA ligase DNA-binding domain"/>
    <property type="match status" value="1"/>
</dbReference>
<dbReference type="GO" id="GO:0003910">
    <property type="term" value="F:DNA ligase (ATP) activity"/>
    <property type="evidence" value="ECO:0007669"/>
    <property type="project" value="UniProtKB-UniRule"/>
</dbReference>
<dbReference type="GO" id="GO:0006281">
    <property type="term" value="P:DNA repair"/>
    <property type="evidence" value="ECO:0007669"/>
    <property type="project" value="UniProtKB-UniRule"/>
</dbReference>